<comment type="caution">
    <text evidence="1">The sequence shown here is derived from an EMBL/GenBank/DDBJ whole genome shotgun (WGS) entry which is preliminary data.</text>
</comment>
<sequence>MIRKSHRSAKAMEFTHFRKKETVTDDALLFAALAFETAITAQSGLIFHCLVRNYDNEYANVLFGESLQDLKNLANTFGHLPEVTRFFELIDPQSVHIEYHEIQQDNFKVPEGFSCIEKGTFTLVKEEDADSLLHISENIEKEYLNKFHNTKAHFIGRVGDKLFSEITIGQTLAQTKQICMGYFNNPFCIELLNKADKETMNLDFWYVMA</sequence>
<gene>
    <name evidence="1" type="ORF">HX001_01750</name>
</gene>
<name>A0AAJ1QBY5_9FLAO</name>
<evidence type="ECO:0000313" key="2">
    <source>
        <dbReference type="Proteomes" id="UP001170959"/>
    </source>
</evidence>
<proteinExistence type="predicted"/>
<accession>A0AAJ1QBY5</accession>
<dbReference type="RefSeq" id="WP_286491606.1">
    <property type="nucleotide sequence ID" value="NZ_JACAGJ010000001.1"/>
</dbReference>
<protein>
    <submittedName>
        <fullName evidence="1">Uncharacterized protein</fullName>
    </submittedName>
</protein>
<organism evidence="1 2">
    <name type="scientific">Empedobacter brevis</name>
    <dbReference type="NCBI Taxonomy" id="247"/>
    <lineage>
        <taxon>Bacteria</taxon>
        <taxon>Pseudomonadati</taxon>
        <taxon>Bacteroidota</taxon>
        <taxon>Flavobacteriia</taxon>
        <taxon>Flavobacteriales</taxon>
        <taxon>Weeksellaceae</taxon>
        <taxon>Empedobacter</taxon>
    </lineage>
</organism>
<dbReference type="AlphaFoldDB" id="A0AAJ1QBY5"/>
<reference evidence="1" key="1">
    <citation type="submission" date="2020-06" db="EMBL/GenBank/DDBJ databases">
        <authorList>
            <person name="Dong N."/>
        </authorList>
    </citation>
    <scope>NUCLEOTIDE SEQUENCE</scope>
    <source>
        <strain evidence="1">R655-4</strain>
    </source>
</reference>
<dbReference type="EMBL" id="JACAGJ010000001">
    <property type="protein sequence ID" value="MDM1071214.1"/>
    <property type="molecule type" value="Genomic_DNA"/>
</dbReference>
<evidence type="ECO:0000313" key="1">
    <source>
        <dbReference type="EMBL" id="MDM1071214.1"/>
    </source>
</evidence>
<dbReference type="Proteomes" id="UP001170959">
    <property type="component" value="Unassembled WGS sequence"/>
</dbReference>
<reference evidence="1" key="2">
    <citation type="journal article" date="2022" name="Sci. Total Environ.">
        <title>Prevalence, transmission, and molecular epidemiology of tet(X)-positive bacteria among humans, animals, and environmental niches in China: An epidemiological, and genomic-based study.</title>
        <authorList>
            <person name="Dong N."/>
            <person name="Zeng Y."/>
            <person name="Cai C."/>
            <person name="Sun C."/>
            <person name="Lu J."/>
            <person name="Liu C."/>
            <person name="Zhou H."/>
            <person name="Sun Q."/>
            <person name="Shu L."/>
            <person name="Wang H."/>
            <person name="Wang Y."/>
            <person name="Wang S."/>
            <person name="Wu C."/>
            <person name="Chan E.W."/>
            <person name="Chen G."/>
            <person name="Shen Z."/>
            <person name="Chen S."/>
            <person name="Zhang R."/>
        </authorList>
    </citation>
    <scope>NUCLEOTIDE SEQUENCE</scope>
    <source>
        <strain evidence="1">R655-4</strain>
    </source>
</reference>